<dbReference type="GO" id="GO:0008531">
    <property type="term" value="F:riboflavin kinase activity"/>
    <property type="evidence" value="ECO:0007669"/>
    <property type="project" value="UniProtKB-EC"/>
</dbReference>
<dbReference type="NCBIfam" id="NF004160">
    <property type="entry name" value="PRK05627.1-3"/>
    <property type="match status" value="1"/>
</dbReference>
<evidence type="ECO:0000313" key="16">
    <source>
        <dbReference type="EMBL" id="MBE5035733.1"/>
    </source>
</evidence>
<evidence type="ECO:0000256" key="4">
    <source>
        <dbReference type="ARBA" id="ARBA00022643"/>
    </source>
</evidence>
<dbReference type="SMART" id="SM00904">
    <property type="entry name" value="Flavokinase"/>
    <property type="match status" value="1"/>
</dbReference>
<keyword evidence="7 14" id="KW-0547">Nucleotide-binding</keyword>
<dbReference type="InterPro" id="IPR002606">
    <property type="entry name" value="Riboflavin_kinase_bac"/>
</dbReference>
<keyword evidence="11" id="KW-0511">Multifunctional enzyme</keyword>
<dbReference type="GO" id="GO:0003919">
    <property type="term" value="F:FMN adenylyltransferase activity"/>
    <property type="evidence" value="ECO:0007669"/>
    <property type="project" value="UniProtKB-EC"/>
</dbReference>
<keyword evidence="17" id="KW-1185">Reference proteome</keyword>
<dbReference type="NCBIfam" id="NF004162">
    <property type="entry name" value="PRK05627.1-5"/>
    <property type="match status" value="1"/>
</dbReference>
<dbReference type="SUPFAM" id="SSF52374">
    <property type="entry name" value="Nucleotidylyl transferase"/>
    <property type="match status" value="1"/>
</dbReference>
<evidence type="ECO:0000313" key="17">
    <source>
        <dbReference type="Proteomes" id="UP001516588"/>
    </source>
</evidence>
<comment type="catalytic activity">
    <reaction evidence="13 14">
        <text>FMN + ATP + H(+) = FAD + diphosphate</text>
        <dbReference type="Rhea" id="RHEA:17237"/>
        <dbReference type="ChEBI" id="CHEBI:15378"/>
        <dbReference type="ChEBI" id="CHEBI:30616"/>
        <dbReference type="ChEBI" id="CHEBI:33019"/>
        <dbReference type="ChEBI" id="CHEBI:57692"/>
        <dbReference type="ChEBI" id="CHEBI:58210"/>
        <dbReference type="EC" id="2.7.7.2"/>
    </reaction>
</comment>
<evidence type="ECO:0000256" key="2">
    <source>
        <dbReference type="ARBA" id="ARBA00005201"/>
    </source>
</evidence>
<keyword evidence="6 14" id="KW-0548">Nucleotidyltransferase</keyword>
<dbReference type="Gene3D" id="2.40.30.30">
    <property type="entry name" value="Riboflavin kinase-like"/>
    <property type="match status" value="1"/>
</dbReference>
<feature type="domain" description="Riboflavin kinase" evidence="15">
    <location>
        <begin position="182"/>
        <end position="306"/>
    </location>
</feature>
<evidence type="ECO:0000259" key="15">
    <source>
        <dbReference type="SMART" id="SM00904"/>
    </source>
</evidence>
<keyword evidence="8 14" id="KW-0418">Kinase</keyword>
<evidence type="ECO:0000256" key="5">
    <source>
        <dbReference type="ARBA" id="ARBA00022679"/>
    </source>
</evidence>
<evidence type="ECO:0000256" key="11">
    <source>
        <dbReference type="ARBA" id="ARBA00023268"/>
    </source>
</evidence>
<dbReference type="InterPro" id="IPR015864">
    <property type="entry name" value="FAD_synthase"/>
</dbReference>
<keyword evidence="9 14" id="KW-0274">FAD</keyword>
<dbReference type="InterPro" id="IPR015865">
    <property type="entry name" value="Riboflavin_kinase_bac/euk"/>
</dbReference>
<accession>A0ABR9QXW8</accession>
<dbReference type="RefSeq" id="WP_226385380.1">
    <property type="nucleotide sequence ID" value="NZ_JADCKA010000008.1"/>
</dbReference>
<comment type="caution">
    <text evidence="16">The sequence shown here is derived from an EMBL/GenBank/DDBJ whole genome shotgun (WGS) entry which is preliminary data.</text>
</comment>
<dbReference type="Pfam" id="PF01687">
    <property type="entry name" value="Flavokinase"/>
    <property type="match status" value="1"/>
</dbReference>
<dbReference type="CDD" id="cd02064">
    <property type="entry name" value="FAD_synthetase_N"/>
    <property type="match status" value="1"/>
</dbReference>
<proteinExistence type="inferred from homology"/>
<reference evidence="16 17" key="1">
    <citation type="submission" date="2020-10" db="EMBL/GenBank/DDBJ databases">
        <title>ChiBAC.</title>
        <authorList>
            <person name="Zenner C."/>
            <person name="Hitch T.C.A."/>
            <person name="Clavel T."/>
        </authorList>
    </citation>
    <scope>NUCLEOTIDE SEQUENCE [LARGE SCALE GENOMIC DNA]</scope>
    <source>
        <strain evidence="16 17">DSM 108706</strain>
    </source>
</reference>
<dbReference type="NCBIfam" id="TIGR00083">
    <property type="entry name" value="ribF"/>
    <property type="match status" value="1"/>
</dbReference>
<sequence length="310" mass="34829">MLVFNSLEEIKDIKPTVVALGNFDGIHLGHQAIIKKAVNDATGEGYKSAVFTFENHPRNLLKNTAPVKNILYPEDKMRIIESLGIDYMFNIPFTEDIMKMEAEDFIDEILLGKLNMKEVLCGFNYHFGYKARGNVNLLLEESMKKDFGVHVAEPFKVDGQVVSSSLIREKISEGDMVACSKYLGRNYAIAGEVVVGNRLGRKIGFPTSNLNIDEGMVSPPNGVYITKCTYNGVAYPSITNVGHKPTIGVYAKNVETHIFNFDKELYGKMIKVEFLEKLRDEKKFDSVEELSKEITANCITAKAYHRQHSV</sequence>
<dbReference type="PIRSF" id="PIRSF004491">
    <property type="entry name" value="FAD_Synth"/>
    <property type="match status" value="1"/>
</dbReference>
<protein>
    <recommendedName>
        <fullName evidence="14">Riboflavin biosynthesis protein</fullName>
    </recommendedName>
    <domain>
        <recommendedName>
            <fullName evidence="14">Riboflavin kinase</fullName>
            <ecNumber evidence="14">2.7.1.26</ecNumber>
        </recommendedName>
        <alternativeName>
            <fullName evidence="14">Flavokinase</fullName>
        </alternativeName>
    </domain>
    <domain>
        <recommendedName>
            <fullName evidence="14">FMN adenylyltransferase</fullName>
            <ecNumber evidence="14">2.7.7.2</ecNumber>
        </recommendedName>
        <alternativeName>
            <fullName evidence="14">FAD pyrophosphorylase</fullName>
        </alternativeName>
        <alternativeName>
            <fullName evidence="14">FAD synthase</fullName>
        </alternativeName>
    </domain>
</protein>
<dbReference type="Proteomes" id="UP001516588">
    <property type="component" value="Unassembled WGS sequence"/>
</dbReference>
<evidence type="ECO:0000256" key="3">
    <source>
        <dbReference type="ARBA" id="ARBA00022630"/>
    </source>
</evidence>
<dbReference type="SUPFAM" id="SSF82114">
    <property type="entry name" value="Riboflavin kinase-like"/>
    <property type="match status" value="1"/>
</dbReference>
<evidence type="ECO:0000256" key="7">
    <source>
        <dbReference type="ARBA" id="ARBA00022741"/>
    </source>
</evidence>
<keyword evidence="5 14" id="KW-0808">Transferase</keyword>
<evidence type="ECO:0000256" key="9">
    <source>
        <dbReference type="ARBA" id="ARBA00022827"/>
    </source>
</evidence>
<dbReference type="InterPro" id="IPR023468">
    <property type="entry name" value="Riboflavin_kinase"/>
</dbReference>
<comment type="similarity">
    <text evidence="14">Belongs to the ribF family.</text>
</comment>
<dbReference type="EC" id="2.7.7.2" evidence="14"/>
<dbReference type="Gene3D" id="3.40.50.620">
    <property type="entry name" value="HUPs"/>
    <property type="match status" value="1"/>
</dbReference>
<keyword evidence="3 14" id="KW-0285">Flavoprotein</keyword>
<evidence type="ECO:0000256" key="6">
    <source>
        <dbReference type="ARBA" id="ARBA00022695"/>
    </source>
</evidence>
<organism evidence="16 17">
    <name type="scientific">Gallibacter intestinalis</name>
    <dbReference type="NCBI Taxonomy" id="2779356"/>
    <lineage>
        <taxon>Bacteria</taxon>
        <taxon>Bacillati</taxon>
        <taxon>Bacillota</taxon>
        <taxon>Clostridia</taxon>
        <taxon>Eubacteriales</taxon>
        <taxon>Eubacteriaceae</taxon>
        <taxon>Gallibacter</taxon>
    </lineage>
</organism>
<dbReference type="PANTHER" id="PTHR22749">
    <property type="entry name" value="RIBOFLAVIN KINASE/FMN ADENYLYLTRANSFERASE"/>
    <property type="match status" value="1"/>
</dbReference>
<evidence type="ECO:0000256" key="1">
    <source>
        <dbReference type="ARBA" id="ARBA00004726"/>
    </source>
</evidence>
<evidence type="ECO:0000256" key="13">
    <source>
        <dbReference type="ARBA" id="ARBA00049494"/>
    </source>
</evidence>
<comment type="pathway">
    <text evidence="2 14">Cofactor biosynthesis; FMN biosynthesis; FMN from riboflavin (ATP route): step 1/1.</text>
</comment>
<evidence type="ECO:0000256" key="12">
    <source>
        <dbReference type="ARBA" id="ARBA00047880"/>
    </source>
</evidence>
<gene>
    <name evidence="16" type="ORF">INF20_05490</name>
</gene>
<keyword evidence="10 14" id="KW-0067">ATP-binding</keyword>
<dbReference type="EMBL" id="JADCKA010000008">
    <property type="protein sequence ID" value="MBE5035733.1"/>
    <property type="molecule type" value="Genomic_DNA"/>
</dbReference>
<dbReference type="InterPro" id="IPR023465">
    <property type="entry name" value="Riboflavin_kinase_dom_sf"/>
</dbReference>
<evidence type="ECO:0000256" key="10">
    <source>
        <dbReference type="ARBA" id="ARBA00022840"/>
    </source>
</evidence>
<name>A0ABR9QXW8_9FIRM</name>
<comment type="catalytic activity">
    <reaction evidence="12 14">
        <text>riboflavin + ATP = FMN + ADP + H(+)</text>
        <dbReference type="Rhea" id="RHEA:14357"/>
        <dbReference type="ChEBI" id="CHEBI:15378"/>
        <dbReference type="ChEBI" id="CHEBI:30616"/>
        <dbReference type="ChEBI" id="CHEBI:57986"/>
        <dbReference type="ChEBI" id="CHEBI:58210"/>
        <dbReference type="ChEBI" id="CHEBI:456216"/>
        <dbReference type="EC" id="2.7.1.26"/>
    </reaction>
</comment>
<keyword evidence="4 14" id="KW-0288">FMN</keyword>
<dbReference type="PANTHER" id="PTHR22749:SF6">
    <property type="entry name" value="RIBOFLAVIN KINASE"/>
    <property type="match status" value="1"/>
</dbReference>
<dbReference type="EC" id="2.7.1.26" evidence="14"/>
<comment type="pathway">
    <text evidence="1 14">Cofactor biosynthesis; FAD biosynthesis; FAD from FMN: step 1/1.</text>
</comment>
<dbReference type="Pfam" id="PF06574">
    <property type="entry name" value="FAD_syn"/>
    <property type="match status" value="1"/>
</dbReference>
<evidence type="ECO:0000256" key="14">
    <source>
        <dbReference type="PIRNR" id="PIRNR004491"/>
    </source>
</evidence>
<evidence type="ECO:0000256" key="8">
    <source>
        <dbReference type="ARBA" id="ARBA00022777"/>
    </source>
</evidence>
<dbReference type="InterPro" id="IPR014729">
    <property type="entry name" value="Rossmann-like_a/b/a_fold"/>
</dbReference>